<dbReference type="InterPro" id="IPR015399">
    <property type="entry name" value="DUF1977_DnaJ-like"/>
</dbReference>
<gene>
    <name evidence="8" type="ORF">F5Z01DRAFT_698127</name>
</gene>
<protein>
    <recommendedName>
        <fullName evidence="7">J domain-containing protein</fullName>
    </recommendedName>
</protein>
<dbReference type="GO" id="GO:0005789">
    <property type="term" value="C:endoplasmic reticulum membrane"/>
    <property type="evidence" value="ECO:0007669"/>
    <property type="project" value="TreeGrafter"/>
</dbReference>
<dbReference type="Gene3D" id="1.10.287.110">
    <property type="entry name" value="DnaJ domain"/>
    <property type="match status" value="1"/>
</dbReference>
<dbReference type="OrthoDB" id="1507364at2759"/>
<dbReference type="EMBL" id="MU251248">
    <property type="protein sequence ID" value="KAG9256285.1"/>
    <property type="molecule type" value="Genomic_DNA"/>
</dbReference>
<feature type="compositionally biased region" description="Low complexity" evidence="5">
    <location>
        <begin position="226"/>
        <end position="237"/>
    </location>
</feature>
<evidence type="ECO:0000259" key="7">
    <source>
        <dbReference type="PROSITE" id="PS50076"/>
    </source>
</evidence>
<accession>A0A9P7ZQE5</accession>
<dbReference type="RefSeq" id="XP_046120209.1">
    <property type="nucleotide sequence ID" value="XM_046266344.1"/>
</dbReference>
<dbReference type="GO" id="GO:0071218">
    <property type="term" value="P:cellular response to misfolded protein"/>
    <property type="evidence" value="ECO:0007669"/>
    <property type="project" value="TreeGrafter"/>
</dbReference>
<organism evidence="8 9">
    <name type="scientific">Emericellopsis atlantica</name>
    <dbReference type="NCBI Taxonomy" id="2614577"/>
    <lineage>
        <taxon>Eukaryota</taxon>
        <taxon>Fungi</taxon>
        <taxon>Dikarya</taxon>
        <taxon>Ascomycota</taxon>
        <taxon>Pezizomycotina</taxon>
        <taxon>Sordariomycetes</taxon>
        <taxon>Hypocreomycetidae</taxon>
        <taxon>Hypocreales</taxon>
        <taxon>Bionectriaceae</taxon>
        <taxon>Emericellopsis</taxon>
    </lineage>
</organism>
<reference evidence="8" key="1">
    <citation type="journal article" date="2021" name="IMA Fungus">
        <title>Genomic characterization of three marine fungi, including Emericellopsis atlantica sp. nov. with signatures of a generalist lifestyle and marine biomass degradation.</title>
        <authorList>
            <person name="Hagestad O.C."/>
            <person name="Hou L."/>
            <person name="Andersen J.H."/>
            <person name="Hansen E.H."/>
            <person name="Altermark B."/>
            <person name="Li C."/>
            <person name="Kuhnert E."/>
            <person name="Cox R.J."/>
            <person name="Crous P.W."/>
            <person name="Spatafora J.W."/>
            <person name="Lail K."/>
            <person name="Amirebrahimi M."/>
            <person name="Lipzen A."/>
            <person name="Pangilinan J."/>
            <person name="Andreopoulos W."/>
            <person name="Hayes R.D."/>
            <person name="Ng V."/>
            <person name="Grigoriev I.V."/>
            <person name="Jackson S.A."/>
            <person name="Sutton T.D.S."/>
            <person name="Dobson A.D.W."/>
            <person name="Rama T."/>
        </authorList>
    </citation>
    <scope>NUCLEOTIDE SEQUENCE</scope>
    <source>
        <strain evidence="8">TS7</strain>
    </source>
</reference>
<keyword evidence="3 6" id="KW-1133">Transmembrane helix</keyword>
<feature type="region of interest" description="Disordered" evidence="5">
    <location>
        <begin position="1"/>
        <end position="32"/>
    </location>
</feature>
<feature type="compositionally biased region" description="Low complexity" evidence="5">
    <location>
        <begin position="1"/>
        <end position="15"/>
    </location>
</feature>
<dbReference type="Pfam" id="PF09320">
    <property type="entry name" value="DUF1977"/>
    <property type="match status" value="1"/>
</dbReference>
<feature type="region of interest" description="Disordered" evidence="5">
    <location>
        <begin position="135"/>
        <end position="161"/>
    </location>
</feature>
<dbReference type="CDD" id="cd06257">
    <property type="entry name" value="DnaJ"/>
    <property type="match status" value="1"/>
</dbReference>
<feature type="region of interest" description="Disordered" evidence="5">
    <location>
        <begin position="212"/>
        <end position="237"/>
    </location>
</feature>
<dbReference type="SUPFAM" id="SSF46565">
    <property type="entry name" value="Chaperone J-domain"/>
    <property type="match status" value="1"/>
</dbReference>
<evidence type="ECO:0000313" key="8">
    <source>
        <dbReference type="EMBL" id="KAG9256285.1"/>
    </source>
</evidence>
<evidence type="ECO:0000313" key="9">
    <source>
        <dbReference type="Proteomes" id="UP000887229"/>
    </source>
</evidence>
<dbReference type="AlphaFoldDB" id="A0A9P7ZQE5"/>
<proteinExistence type="predicted"/>
<keyword evidence="4 6" id="KW-0472">Membrane</keyword>
<dbReference type="PANTHER" id="PTHR43908">
    <property type="entry name" value="AT29763P-RELATED"/>
    <property type="match status" value="1"/>
</dbReference>
<dbReference type="PANTHER" id="PTHR43908:SF3">
    <property type="entry name" value="AT29763P-RELATED"/>
    <property type="match status" value="1"/>
</dbReference>
<evidence type="ECO:0000256" key="1">
    <source>
        <dbReference type="ARBA" id="ARBA00004167"/>
    </source>
</evidence>
<dbReference type="InterPro" id="IPR001623">
    <property type="entry name" value="DnaJ_domain"/>
</dbReference>
<evidence type="ECO:0000256" key="5">
    <source>
        <dbReference type="SAM" id="MobiDB-lite"/>
    </source>
</evidence>
<sequence>MPSATASGADTGGSARARDHDHKQGNQGRTYTAEQEKAVIRIRRCAPTAFYDILALESVKTTCTESDIKKAYRKQSLLTHPDKNGHDKADEAFKMVSRAFGVLGDKEKREQFDRFGGDPDSRFGQAQAQNPFSGFASRAGGGGGGGGRPPGFGGRGGGMFDEDVSPEEMFARFFGGGGGFGGGGFGGQTADPAAFDTGPEFVFNFGGGPGIRVHQFGGGRPRGRPRAGQPQGQQQEQNPLSNLISLLPILLFFVLPMITSLFNFGDSTPATPRMVFDNPIHPFTHARATPNYKVPYFVNPADISKHTDAQLDRLDQTAEVSLVRQLRSQCENEIAYKRRLRENAMGFFFQDDEKMAHANAVKTPSCDRLGTMGIRR</sequence>
<dbReference type="GeneID" id="70297247"/>
<dbReference type="InterPro" id="IPR051100">
    <property type="entry name" value="DnaJ_subfamily_B/C"/>
</dbReference>
<dbReference type="SMART" id="SM00271">
    <property type="entry name" value="DnaJ"/>
    <property type="match status" value="1"/>
</dbReference>
<feature type="domain" description="J" evidence="7">
    <location>
        <begin position="49"/>
        <end position="116"/>
    </location>
</feature>
<dbReference type="GO" id="GO:0030544">
    <property type="term" value="F:Hsp70 protein binding"/>
    <property type="evidence" value="ECO:0007669"/>
    <property type="project" value="TreeGrafter"/>
</dbReference>
<dbReference type="PRINTS" id="PR00625">
    <property type="entry name" value="JDOMAIN"/>
</dbReference>
<dbReference type="FunFam" id="1.10.287.110:FF:000069">
    <property type="entry name" value="ER associated DnaJ chaperone"/>
    <property type="match status" value="1"/>
</dbReference>
<name>A0A9P7ZQE5_9HYPO</name>
<feature type="transmembrane region" description="Helical" evidence="6">
    <location>
        <begin position="243"/>
        <end position="264"/>
    </location>
</feature>
<evidence type="ECO:0000256" key="6">
    <source>
        <dbReference type="SAM" id="Phobius"/>
    </source>
</evidence>
<dbReference type="Pfam" id="PF00226">
    <property type="entry name" value="DnaJ"/>
    <property type="match status" value="1"/>
</dbReference>
<comment type="subcellular location">
    <subcellularLocation>
        <location evidence="1">Membrane</location>
        <topology evidence="1">Single-pass membrane protein</topology>
    </subcellularLocation>
</comment>
<dbReference type="InterPro" id="IPR036869">
    <property type="entry name" value="J_dom_sf"/>
</dbReference>
<feature type="compositionally biased region" description="Gly residues" evidence="5">
    <location>
        <begin position="139"/>
        <end position="159"/>
    </location>
</feature>
<dbReference type="Proteomes" id="UP000887229">
    <property type="component" value="Unassembled WGS sequence"/>
</dbReference>
<keyword evidence="2 6" id="KW-0812">Transmembrane</keyword>
<comment type="caution">
    <text evidence="8">The sequence shown here is derived from an EMBL/GenBank/DDBJ whole genome shotgun (WGS) entry which is preliminary data.</text>
</comment>
<dbReference type="PROSITE" id="PS50076">
    <property type="entry name" value="DNAJ_2"/>
    <property type="match status" value="1"/>
</dbReference>
<evidence type="ECO:0000256" key="4">
    <source>
        <dbReference type="ARBA" id="ARBA00023136"/>
    </source>
</evidence>
<keyword evidence="9" id="KW-1185">Reference proteome</keyword>
<evidence type="ECO:0000256" key="3">
    <source>
        <dbReference type="ARBA" id="ARBA00022989"/>
    </source>
</evidence>
<evidence type="ECO:0000256" key="2">
    <source>
        <dbReference type="ARBA" id="ARBA00022692"/>
    </source>
</evidence>